<protein>
    <submittedName>
        <fullName evidence="1">Uncharacterized protein</fullName>
    </submittedName>
</protein>
<dbReference type="AlphaFoldDB" id="A0A9N9X533"/>
<dbReference type="EMBL" id="OU896713">
    <property type="protein sequence ID" value="CAG9823982.1"/>
    <property type="molecule type" value="Genomic_DNA"/>
</dbReference>
<evidence type="ECO:0000313" key="2">
    <source>
        <dbReference type="Proteomes" id="UP001153737"/>
    </source>
</evidence>
<accession>A0A9N9X533</accession>
<reference evidence="1" key="2">
    <citation type="submission" date="2022-10" db="EMBL/GenBank/DDBJ databases">
        <authorList>
            <consortium name="ENA_rothamsted_submissions"/>
            <consortium name="culmorum"/>
            <person name="King R."/>
        </authorList>
    </citation>
    <scope>NUCLEOTIDE SEQUENCE</scope>
</reference>
<gene>
    <name evidence="1" type="ORF">PHAECO_LOCUS10914</name>
</gene>
<reference evidence="1" key="1">
    <citation type="submission" date="2022-01" db="EMBL/GenBank/DDBJ databases">
        <authorList>
            <person name="King R."/>
        </authorList>
    </citation>
    <scope>NUCLEOTIDE SEQUENCE</scope>
</reference>
<dbReference type="OrthoDB" id="6743133at2759"/>
<name>A0A9N9X533_PHACE</name>
<dbReference type="Proteomes" id="UP001153737">
    <property type="component" value="Chromosome 7"/>
</dbReference>
<evidence type="ECO:0000313" key="1">
    <source>
        <dbReference type="EMBL" id="CAG9823982.1"/>
    </source>
</evidence>
<keyword evidence="2" id="KW-1185">Reference proteome</keyword>
<sequence>MVVSLIQYFENERDNDGPLLLLTAVRDRVAAALKISITTVWIISAKQEHGNDLAGPKKNRERETPILDLNDGLKYSLTRNKPPPVYMAETLAEHYGQVLRLPPYHCIFKPIEMIWEITNTYYRDHVGQHGSSVVTSLDMWKESLRHTPEIWANSVRHTEQIIQSWWERENILDSQDIPQVIINVGEDDSDDRNRSKPIEEVIHITDSNNLRPRRETKPSTFAAALTADLIYGPSSLNPN</sequence>
<dbReference type="PANTHER" id="PTHR33939:SF1">
    <property type="entry name" value="DUF4371 DOMAIN-CONTAINING PROTEIN"/>
    <property type="match status" value="1"/>
</dbReference>
<dbReference type="PANTHER" id="PTHR33939">
    <property type="entry name" value="PROTEIN CBG22215"/>
    <property type="match status" value="1"/>
</dbReference>
<organism evidence="1 2">
    <name type="scientific">Phaedon cochleariae</name>
    <name type="common">Mustard beetle</name>
    <dbReference type="NCBI Taxonomy" id="80249"/>
    <lineage>
        <taxon>Eukaryota</taxon>
        <taxon>Metazoa</taxon>
        <taxon>Ecdysozoa</taxon>
        <taxon>Arthropoda</taxon>
        <taxon>Hexapoda</taxon>
        <taxon>Insecta</taxon>
        <taxon>Pterygota</taxon>
        <taxon>Neoptera</taxon>
        <taxon>Endopterygota</taxon>
        <taxon>Coleoptera</taxon>
        <taxon>Polyphaga</taxon>
        <taxon>Cucujiformia</taxon>
        <taxon>Chrysomeloidea</taxon>
        <taxon>Chrysomelidae</taxon>
        <taxon>Chrysomelinae</taxon>
        <taxon>Chrysomelini</taxon>
        <taxon>Phaedon</taxon>
    </lineage>
</organism>
<proteinExistence type="predicted"/>